<dbReference type="Pfam" id="PF00072">
    <property type="entry name" value="Response_reg"/>
    <property type="match status" value="1"/>
</dbReference>
<feature type="domain" description="Response regulatory" evidence="2">
    <location>
        <begin position="11"/>
        <end position="138"/>
    </location>
</feature>
<name>A0ABT8RPP6_9FLAO</name>
<dbReference type="Proteomes" id="UP001168579">
    <property type="component" value="Unassembled WGS sequence"/>
</dbReference>
<protein>
    <submittedName>
        <fullName evidence="3">Response regulator</fullName>
    </submittedName>
</protein>
<sequence>MNQEQTNKALSVLLIDDSDVDNFINKAIISKEKCVDSIIIKSSGMDALAYLNSVADNPDTHPDVIFLDIRMPRMNGFEFLDEYIKLPEELKKHPQIFILSSSLDPVDSENAEKYDFIKGHLSKPLAHHNLTELLLKEA</sequence>
<evidence type="ECO:0000313" key="4">
    <source>
        <dbReference type="Proteomes" id="UP001168579"/>
    </source>
</evidence>
<proteinExistence type="predicted"/>
<dbReference type="Gene3D" id="3.40.50.2300">
    <property type="match status" value="1"/>
</dbReference>
<dbReference type="EMBL" id="JAUKUC010000001">
    <property type="protein sequence ID" value="MDO1512884.1"/>
    <property type="molecule type" value="Genomic_DNA"/>
</dbReference>
<evidence type="ECO:0000259" key="2">
    <source>
        <dbReference type="PROSITE" id="PS50110"/>
    </source>
</evidence>
<dbReference type="RefSeq" id="WP_089261202.1">
    <property type="nucleotide sequence ID" value="NZ_JAUKUC010000001.1"/>
</dbReference>
<dbReference type="PANTHER" id="PTHR44520:SF2">
    <property type="entry name" value="RESPONSE REGULATOR RCP1"/>
    <property type="match status" value="1"/>
</dbReference>
<keyword evidence="4" id="KW-1185">Reference proteome</keyword>
<gene>
    <name evidence="3" type="ORF">Q2T41_09480</name>
</gene>
<comment type="caution">
    <text evidence="3">The sequence shown here is derived from an EMBL/GenBank/DDBJ whole genome shotgun (WGS) entry which is preliminary data.</text>
</comment>
<keyword evidence="1" id="KW-0597">Phosphoprotein</keyword>
<dbReference type="PANTHER" id="PTHR44520">
    <property type="entry name" value="RESPONSE REGULATOR RCP1-RELATED"/>
    <property type="match status" value="1"/>
</dbReference>
<reference evidence="3" key="1">
    <citation type="journal article" date="2014" name="Int. J. Syst. Evol. Microbiol.">
        <title>Complete genome of a new Firmicutes species belonging to the dominant human colonic microbiota ('Ruminococcus bicirculans') reveals two chromosomes and a selective capacity to utilize plant glucans.</title>
        <authorList>
            <consortium name="NISC Comparative Sequencing Program"/>
            <person name="Wegmann U."/>
            <person name="Louis P."/>
            <person name="Goesmann A."/>
            <person name="Henrissat B."/>
            <person name="Duncan S.H."/>
            <person name="Flint H.J."/>
        </authorList>
    </citation>
    <scope>NUCLEOTIDE SEQUENCE</scope>
    <source>
        <strain evidence="3">CECT 8869</strain>
    </source>
</reference>
<accession>A0ABT8RPP6</accession>
<dbReference type="SMART" id="SM00448">
    <property type="entry name" value="REC"/>
    <property type="match status" value="1"/>
</dbReference>
<organism evidence="3 4">
    <name type="scientific">Maribacter confluentis</name>
    <dbReference type="NCBI Taxonomy" id="1656093"/>
    <lineage>
        <taxon>Bacteria</taxon>
        <taxon>Pseudomonadati</taxon>
        <taxon>Bacteroidota</taxon>
        <taxon>Flavobacteriia</taxon>
        <taxon>Flavobacteriales</taxon>
        <taxon>Flavobacteriaceae</taxon>
        <taxon>Maribacter</taxon>
    </lineage>
</organism>
<evidence type="ECO:0000313" key="3">
    <source>
        <dbReference type="EMBL" id="MDO1512884.1"/>
    </source>
</evidence>
<dbReference type="SUPFAM" id="SSF52172">
    <property type="entry name" value="CheY-like"/>
    <property type="match status" value="1"/>
</dbReference>
<dbReference type="InterPro" id="IPR011006">
    <property type="entry name" value="CheY-like_superfamily"/>
</dbReference>
<dbReference type="InterPro" id="IPR052893">
    <property type="entry name" value="TCS_response_regulator"/>
</dbReference>
<evidence type="ECO:0000256" key="1">
    <source>
        <dbReference type="PROSITE-ProRule" id="PRU00169"/>
    </source>
</evidence>
<dbReference type="InterPro" id="IPR001789">
    <property type="entry name" value="Sig_transdc_resp-reg_receiver"/>
</dbReference>
<reference evidence="3" key="2">
    <citation type="submission" date="2023-06" db="EMBL/GenBank/DDBJ databases">
        <authorList>
            <person name="Lucena T."/>
            <person name="Sun Q."/>
        </authorList>
    </citation>
    <scope>NUCLEOTIDE SEQUENCE</scope>
    <source>
        <strain evidence="3">CECT 8869</strain>
    </source>
</reference>
<feature type="modified residue" description="4-aspartylphosphate" evidence="1">
    <location>
        <position position="68"/>
    </location>
</feature>
<dbReference type="PROSITE" id="PS50110">
    <property type="entry name" value="RESPONSE_REGULATORY"/>
    <property type="match status" value="1"/>
</dbReference>